<reference evidence="2 3" key="1">
    <citation type="submission" date="2019-06" db="EMBL/GenBank/DDBJ databases">
        <title>Genomic insights into carbon and energy metabolism of Deferribacter autotrophicus revealed new metabolic traits in the phylum Deferribacteres.</title>
        <authorList>
            <person name="Slobodkin A.I."/>
            <person name="Slobodkina G.B."/>
            <person name="Allioux M."/>
            <person name="Alain K."/>
            <person name="Jebbar M."/>
            <person name="Shadrin V."/>
            <person name="Kublanov I.V."/>
            <person name="Toshchakov S.V."/>
            <person name="Bonch-Osmolovskaya E.A."/>
        </authorList>
    </citation>
    <scope>NUCLEOTIDE SEQUENCE [LARGE SCALE GENOMIC DNA]</scope>
    <source>
        <strain evidence="2 3">SL50</strain>
    </source>
</reference>
<dbReference type="NCBIfam" id="TIGR02385">
    <property type="entry name" value="RelE_StbE"/>
    <property type="match status" value="1"/>
</dbReference>
<organism evidence="2 3">
    <name type="scientific">Deferribacter autotrophicus</name>
    <dbReference type="NCBI Taxonomy" id="500465"/>
    <lineage>
        <taxon>Bacteria</taxon>
        <taxon>Pseudomonadati</taxon>
        <taxon>Deferribacterota</taxon>
        <taxon>Deferribacteres</taxon>
        <taxon>Deferribacterales</taxon>
        <taxon>Deferribacteraceae</taxon>
        <taxon>Deferribacter</taxon>
    </lineage>
</organism>
<proteinExistence type="predicted"/>
<sequence>MSYTLKFAPQTKKDLKKLPVYIQKFILNSLKEFANNFSNEYEAELIKTGKIKKLKGEWEGFYRLRLRTYRVIYQKNANELVILIIRISHRKNIYL</sequence>
<dbReference type="Pfam" id="PF05016">
    <property type="entry name" value="ParE_toxin"/>
    <property type="match status" value="1"/>
</dbReference>
<gene>
    <name evidence="2" type="ORF">FHQ18_09155</name>
</gene>
<dbReference type="Proteomes" id="UP000322876">
    <property type="component" value="Unassembled WGS sequence"/>
</dbReference>
<dbReference type="Gene3D" id="3.30.2310.20">
    <property type="entry name" value="RelE-like"/>
    <property type="match status" value="1"/>
</dbReference>
<evidence type="ECO:0000313" key="2">
    <source>
        <dbReference type="EMBL" id="KAA0257500.1"/>
    </source>
</evidence>
<dbReference type="OrthoDB" id="9797723at2"/>
<dbReference type="InterPro" id="IPR035093">
    <property type="entry name" value="RelE/ParE_toxin_dom_sf"/>
</dbReference>
<name>A0A5A8F219_9BACT</name>
<dbReference type="InterPro" id="IPR007712">
    <property type="entry name" value="RelE/ParE_toxin"/>
</dbReference>
<keyword evidence="1" id="KW-1277">Toxin-antitoxin system</keyword>
<dbReference type="RefSeq" id="WP_149266881.1">
    <property type="nucleotide sequence ID" value="NZ_VFJB01000007.1"/>
</dbReference>
<dbReference type="InterPro" id="IPR052747">
    <property type="entry name" value="TA_system_RelE_toxin"/>
</dbReference>
<accession>A0A5A8F219</accession>
<protein>
    <submittedName>
        <fullName evidence="2">Type II toxin-antitoxin system RelE/ParE family toxin</fullName>
    </submittedName>
</protein>
<evidence type="ECO:0000256" key="1">
    <source>
        <dbReference type="ARBA" id="ARBA00022649"/>
    </source>
</evidence>
<dbReference type="EMBL" id="VFJB01000007">
    <property type="protein sequence ID" value="KAA0257500.1"/>
    <property type="molecule type" value="Genomic_DNA"/>
</dbReference>
<dbReference type="SUPFAM" id="SSF143011">
    <property type="entry name" value="RelE-like"/>
    <property type="match status" value="1"/>
</dbReference>
<dbReference type="PANTHER" id="PTHR38813:SF1">
    <property type="entry name" value="TOXIN RELE1-RELATED"/>
    <property type="match status" value="1"/>
</dbReference>
<comment type="caution">
    <text evidence="2">The sequence shown here is derived from an EMBL/GenBank/DDBJ whole genome shotgun (WGS) entry which is preliminary data.</text>
</comment>
<dbReference type="PANTHER" id="PTHR38813">
    <property type="match status" value="1"/>
</dbReference>
<dbReference type="AlphaFoldDB" id="A0A5A8F219"/>
<evidence type="ECO:0000313" key="3">
    <source>
        <dbReference type="Proteomes" id="UP000322876"/>
    </source>
</evidence>
<keyword evidence="3" id="KW-1185">Reference proteome</keyword>